<feature type="coiled-coil region" evidence="1">
    <location>
        <begin position="102"/>
        <end position="204"/>
    </location>
</feature>
<dbReference type="AlphaFoldDB" id="A0A1R2C0U9"/>
<keyword evidence="3" id="KW-1185">Reference proteome</keyword>
<organism evidence="2 3">
    <name type="scientific">Stentor coeruleus</name>
    <dbReference type="NCBI Taxonomy" id="5963"/>
    <lineage>
        <taxon>Eukaryota</taxon>
        <taxon>Sar</taxon>
        <taxon>Alveolata</taxon>
        <taxon>Ciliophora</taxon>
        <taxon>Postciliodesmatophora</taxon>
        <taxon>Heterotrichea</taxon>
        <taxon>Heterotrichida</taxon>
        <taxon>Stentoridae</taxon>
        <taxon>Stentor</taxon>
    </lineage>
</organism>
<comment type="caution">
    <text evidence="2">The sequence shown here is derived from an EMBL/GenBank/DDBJ whole genome shotgun (WGS) entry which is preliminary data.</text>
</comment>
<evidence type="ECO:0000313" key="3">
    <source>
        <dbReference type="Proteomes" id="UP000187209"/>
    </source>
</evidence>
<dbReference type="Proteomes" id="UP000187209">
    <property type="component" value="Unassembled WGS sequence"/>
</dbReference>
<evidence type="ECO:0000313" key="2">
    <source>
        <dbReference type="EMBL" id="OMJ82609.1"/>
    </source>
</evidence>
<gene>
    <name evidence="2" type="ORF">SteCoe_16657</name>
</gene>
<protein>
    <submittedName>
        <fullName evidence="2">Uncharacterized protein</fullName>
    </submittedName>
</protein>
<dbReference type="EMBL" id="MPUH01000334">
    <property type="protein sequence ID" value="OMJ82609.1"/>
    <property type="molecule type" value="Genomic_DNA"/>
</dbReference>
<name>A0A1R2C0U9_9CILI</name>
<evidence type="ECO:0000256" key="1">
    <source>
        <dbReference type="SAM" id="Coils"/>
    </source>
</evidence>
<proteinExistence type="predicted"/>
<dbReference type="OrthoDB" id="10391985at2759"/>
<feature type="coiled-coil region" evidence="1">
    <location>
        <begin position="26"/>
        <end position="53"/>
    </location>
</feature>
<keyword evidence="1" id="KW-0175">Coiled coil</keyword>
<reference evidence="2 3" key="1">
    <citation type="submission" date="2016-11" db="EMBL/GenBank/DDBJ databases">
        <title>The macronuclear genome of Stentor coeruleus: a giant cell with tiny introns.</title>
        <authorList>
            <person name="Slabodnick M."/>
            <person name="Ruby J.G."/>
            <person name="Reiff S.B."/>
            <person name="Swart E.C."/>
            <person name="Gosai S."/>
            <person name="Prabakaran S."/>
            <person name="Witkowska E."/>
            <person name="Larue G.E."/>
            <person name="Fisher S."/>
            <person name="Freeman R.M."/>
            <person name="Gunawardena J."/>
            <person name="Chu W."/>
            <person name="Stover N.A."/>
            <person name="Gregory B.D."/>
            <person name="Nowacki M."/>
            <person name="Derisi J."/>
            <person name="Roy S.W."/>
            <person name="Marshall W.F."/>
            <person name="Sood P."/>
        </authorList>
    </citation>
    <scope>NUCLEOTIDE SEQUENCE [LARGE SCALE GENOMIC DNA]</scope>
    <source>
        <strain evidence="2">WM001</strain>
    </source>
</reference>
<sequence>MLECRDCEMRFDSRDQMNNHLAKFCVKSDYGDVKKLQRKLEEANKEGDGAKIDLRNNLSVDEIRSYLRGEELPQSLEIHELPLGILRQHIRSVESEFSLAIKDQMARKEQEMRQELNNLRLEKQKIRAKRKQEEAVLEDLLRELEKRKEREFKARTEKEQIEIALKELENRKLTTLETEKKAELKKLHEQREMLRLKEEELMTEVQRLHIKIDDNDRLWKGERDKANLEAQGVDVSINMQNLHKRQFQLAKEQGEYAAGLVKKKDILEQERTRIMDDLKKIKKGDYGSIRKNAAGVMIASKILSDPMNFAYEDRKLPSQAERLREKMREDHERLQKLKRQHEETIRGTQSTPIEPVRNFYIIK</sequence>
<accession>A0A1R2C0U9</accession>